<evidence type="ECO:0000256" key="8">
    <source>
        <dbReference type="ARBA" id="ARBA00023136"/>
    </source>
</evidence>
<evidence type="ECO:0000256" key="7">
    <source>
        <dbReference type="ARBA" id="ARBA00023098"/>
    </source>
</evidence>
<dbReference type="OrthoDB" id="434092at2759"/>
<dbReference type="GO" id="GO:0030148">
    <property type="term" value="P:sphingolipid biosynthetic process"/>
    <property type="evidence" value="ECO:0007669"/>
    <property type="project" value="TreeGrafter"/>
</dbReference>
<evidence type="ECO:0000313" key="12">
    <source>
        <dbReference type="EMBL" id="KAH9372771.1"/>
    </source>
</evidence>
<dbReference type="GO" id="GO:0034625">
    <property type="term" value="P:fatty acid elongation, monounsaturated fatty acid"/>
    <property type="evidence" value="ECO:0007669"/>
    <property type="project" value="TreeGrafter"/>
</dbReference>
<dbReference type="Pfam" id="PF01151">
    <property type="entry name" value="ELO"/>
    <property type="match status" value="1"/>
</dbReference>
<keyword evidence="5 10" id="KW-0276">Fatty acid metabolism</keyword>
<dbReference type="GO" id="GO:0009922">
    <property type="term" value="F:fatty acid elongase activity"/>
    <property type="evidence" value="ECO:0007669"/>
    <property type="project" value="UniProtKB-EC"/>
</dbReference>
<dbReference type="GO" id="GO:0042761">
    <property type="term" value="P:very long-chain fatty acid biosynthetic process"/>
    <property type="evidence" value="ECO:0007669"/>
    <property type="project" value="TreeGrafter"/>
</dbReference>
<keyword evidence="6 10" id="KW-1133">Transmembrane helix</keyword>
<gene>
    <name evidence="12" type="ORF">HPB48_014087</name>
</gene>
<evidence type="ECO:0000256" key="2">
    <source>
        <dbReference type="ARBA" id="ARBA00022516"/>
    </source>
</evidence>
<evidence type="ECO:0000256" key="9">
    <source>
        <dbReference type="ARBA" id="ARBA00023160"/>
    </source>
</evidence>
<comment type="caution">
    <text evidence="12">The sequence shown here is derived from an EMBL/GenBank/DDBJ whole genome shotgun (WGS) entry which is preliminary data.</text>
</comment>
<sequence>MRERANVRDVSQPGNTDRLNGVRNSRSPSELASRSTKAGRRSTSRSISEELRVRFEPSKQKTMALLEDGLRYLSSLADPRVQGWPLVDSPFTVISVVAVYVSFVTTVGPHWMRDRKPYNLKPLIMAYNLANVFCSAFFAVQFFRHTYFGGGYSWSCQTVDYSDSPNALALTRLAWWYLLLKIADLLDTVFFVLTKKQSHVTVLHVAHHSMVVGTVWLVLKYACGGQNILTAAVNSCVHVIMYGYYFLSLLGPSVQKYLWWKRYITQIQLIQFVGLVVHAVMPLFVRCGFPLFFSWLCIGECAFFFLMFFQFYRKSYKKLVKDC</sequence>
<proteinExistence type="inferred from homology"/>
<feature type="transmembrane region" description="Helical" evidence="10">
    <location>
        <begin position="174"/>
        <end position="193"/>
    </location>
</feature>
<feature type="transmembrane region" description="Helical" evidence="10">
    <location>
        <begin position="263"/>
        <end position="285"/>
    </location>
</feature>
<keyword evidence="13" id="KW-1185">Reference proteome</keyword>
<comment type="catalytic activity">
    <reaction evidence="10">
        <text>a very-long-chain acyl-CoA + malonyl-CoA + H(+) = a very-long-chain 3-oxoacyl-CoA + CO2 + CoA</text>
        <dbReference type="Rhea" id="RHEA:32727"/>
        <dbReference type="ChEBI" id="CHEBI:15378"/>
        <dbReference type="ChEBI" id="CHEBI:16526"/>
        <dbReference type="ChEBI" id="CHEBI:57287"/>
        <dbReference type="ChEBI" id="CHEBI:57384"/>
        <dbReference type="ChEBI" id="CHEBI:90725"/>
        <dbReference type="ChEBI" id="CHEBI:90736"/>
        <dbReference type="EC" id="2.3.1.199"/>
    </reaction>
</comment>
<dbReference type="EMBL" id="JABSTR010000006">
    <property type="protein sequence ID" value="KAH9372771.1"/>
    <property type="molecule type" value="Genomic_DNA"/>
</dbReference>
<dbReference type="AlphaFoldDB" id="A0A9J6GCD8"/>
<evidence type="ECO:0000256" key="11">
    <source>
        <dbReference type="SAM" id="MobiDB-lite"/>
    </source>
</evidence>
<evidence type="ECO:0000256" key="10">
    <source>
        <dbReference type="RuleBase" id="RU361115"/>
    </source>
</evidence>
<evidence type="ECO:0000256" key="6">
    <source>
        <dbReference type="ARBA" id="ARBA00022989"/>
    </source>
</evidence>
<dbReference type="PANTHER" id="PTHR11157:SF69">
    <property type="entry name" value="ELONGATION OF VERY LONG CHAIN FATTY ACIDS PROTEIN 7"/>
    <property type="match status" value="1"/>
</dbReference>
<keyword evidence="4 10" id="KW-0812">Transmembrane</keyword>
<evidence type="ECO:0000256" key="3">
    <source>
        <dbReference type="ARBA" id="ARBA00022679"/>
    </source>
</evidence>
<feature type="region of interest" description="Disordered" evidence="11">
    <location>
        <begin position="1"/>
        <end position="45"/>
    </location>
</feature>
<dbReference type="PANTHER" id="PTHR11157">
    <property type="entry name" value="FATTY ACID ACYL TRANSFERASE-RELATED"/>
    <property type="match status" value="1"/>
</dbReference>
<keyword evidence="9 10" id="KW-0275">Fatty acid biosynthesis</keyword>
<evidence type="ECO:0000256" key="1">
    <source>
        <dbReference type="ARBA" id="ARBA00004141"/>
    </source>
</evidence>
<evidence type="ECO:0000313" key="13">
    <source>
        <dbReference type="Proteomes" id="UP000821853"/>
    </source>
</evidence>
<keyword evidence="3 10" id="KW-0808">Transferase</keyword>
<feature type="transmembrane region" description="Helical" evidence="10">
    <location>
        <begin position="124"/>
        <end position="143"/>
    </location>
</feature>
<dbReference type="VEuPathDB" id="VectorBase:HLOH_057352"/>
<dbReference type="Proteomes" id="UP000821853">
    <property type="component" value="Chromosome 4"/>
</dbReference>
<feature type="transmembrane region" description="Helical" evidence="10">
    <location>
        <begin position="291"/>
        <end position="312"/>
    </location>
</feature>
<keyword evidence="8 10" id="KW-0472">Membrane</keyword>
<dbReference type="InterPro" id="IPR002076">
    <property type="entry name" value="ELO_fam"/>
</dbReference>
<evidence type="ECO:0000256" key="4">
    <source>
        <dbReference type="ARBA" id="ARBA00022692"/>
    </source>
</evidence>
<feature type="transmembrane region" description="Helical" evidence="10">
    <location>
        <begin position="231"/>
        <end position="251"/>
    </location>
</feature>
<dbReference type="GO" id="GO:0019367">
    <property type="term" value="P:fatty acid elongation, saturated fatty acid"/>
    <property type="evidence" value="ECO:0007669"/>
    <property type="project" value="TreeGrafter"/>
</dbReference>
<protein>
    <recommendedName>
        <fullName evidence="10">Elongation of very long chain fatty acids protein</fullName>
        <ecNumber evidence="10">2.3.1.199</ecNumber>
    </recommendedName>
    <alternativeName>
        <fullName evidence="10">Very-long-chain 3-oxoacyl-CoA synthase</fullName>
    </alternativeName>
</protein>
<dbReference type="EC" id="2.3.1.199" evidence="10"/>
<comment type="similarity">
    <text evidence="10">Belongs to the ELO family.</text>
</comment>
<organism evidence="12 13">
    <name type="scientific">Haemaphysalis longicornis</name>
    <name type="common">Bush tick</name>
    <dbReference type="NCBI Taxonomy" id="44386"/>
    <lineage>
        <taxon>Eukaryota</taxon>
        <taxon>Metazoa</taxon>
        <taxon>Ecdysozoa</taxon>
        <taxon>Arthropoda</taxon>
        <taxon>Chelicerata</taxon>
        <taxon>Arachnida</taxon>
        <taxon>Acari</taxon>
        <taxon>Parasitiformes</taxon>
        <taxon>Ixodida</taxon>
        <taxon>Ixodoidea</taxon>
        <taxon>Ixodidae</taxon>
        <taxon>Haemaphysalinae</taxon>
        <taxon>Haemaphysalis</taxon>
    </lineage>
</organism>
<keyword evidence="2 10" id="KW-0444">Lipid biosynthesis</keyword>
<dbReference type="OMA" id="WYLLLKI"/>
<dbReference type="GO" id="GO:0005789">
    <property type="term" value="C:endoplasmic reticulum membrane"/>
    <property type="evidence" value="ECO:0007669"/>
    <property type="project" value="TreeGrafter"/>
</dbReference>
<name>A0A9J6GCD8_HAELO</name>
<feature type="transmembrane region" description="Helical" evidence="10">
    <location>
        <begin position="200"/>
        <end position="219"/>
    </location>
</feature>
<keyword evidence="7 10" id="KW-0443">Lipid metabolism</keyword>
<evidence type="ECO:0000256" key="5">
    <source>
        <dbReference type="ARBA" id="ARBA00022832"/>
    </source>
</evidence>
<feature type="compositionally biased region" description="Polar residues" evidence="11">
    <location>
        <begin position="12"/>
        <end position="36"/>
    </location>
</feature>
<reference evidence="12 13" key="1">
    <citation type="journal article" date="2020" name="Cell">
        <title>Large-Scale Comparative Analyses of Tick Genomes Elucidate Their Genetic Diversity and Vector Capacities.</title>
        <authorList>
            <consortium name="Tick Genome and Microbiome Consortium (TIGMIC)"/>
            <person name="Jia N."/>
            <person name="Wang J."/>
            <person name="Shi W."/>
            <person name="Du L."/>
            <person name="Sun Y."/>
            <person name="Zhan W."/>
            <person name="Jiang J.F."/>
            <person name="Wang Q."/>
            <person name="Zhang B."/>
            <person name="Ji P."/>
            <person name="Bell-Sakyi L."/>
            <person name="Cui X.M."/>
            <person name="Yuan T.T."/>
            <person name="Jiang B.G."/>
            <person name="Yang W.F."/>
            <person name="Lam T.T."/>
            <person name="Chang Q.C."/>
            <person name="Ding S.J."/>
            <person name="Wang X.J."/>
            <person name="Zhu J.G."/>
            <person name="Ruan X.D."/>
            <person name="Zhao L."/>
            <person name="Wei J.T."/>
            <person name="Ye R.Z."/>
            <person name="Que T.C."/>
            <person name="Du C.H."/>
            <person name="Zhou Y.H."/>
            <person name="Cheng J.X."/>
            <person name="Dai P.F."/>
            <person name="Guo W.B."/>
            <person name="Han X.H."/>
            <person name="Huang E.J."/>
            <person name="Li L.F."/>
            <person name="Wei W."/>
            <person name="Gao Y.C."/>
            <person name="Liu J.Z."/>
            <person name="Shao H.Z."/>
            <person name="Wang X."/>
            <person name="Wang C.C."/>
            <person name="Yang T.C."/>
            <person name="Huo Q.B."/>
            <person name="Li W."/>
            <person name="Chen H.Y."/>
            <person name="Chen S.E."/>
            <person name="Zhou L.G."/>
            <person name="Ni X.B."/>
            <person name="Tian J.H."/>
            <person name="Sheng Y."/>
            <person name="Liu T."/>
            <person name="Pan Y.S."/>
            <person name="Xia L.Y."/>
            <person name="Li J."/>
            <person name="Zhao F."/>
            <person name="Cao W.C."/>
        </authorList>
    </citation>
    <scope>NUCLEOTIDE SEQUENCE [LARGE SCALE GENOMIC DNA]</scope>
    <source>
        <strain evidence="12">HaeL-2018</strain>
    </source>
</reference>
<dbReference type="GO" id="GO:0034626">
    <property type="term" value="P:fatty acid elongation, polyunsaturated fatty acid"/>
    <property type="evidence" value="ECO:0007669"/>
    <property type="project" value="TreeGrafter"/>
</dbReference>
<comment type="subcellular location">
    <subcellularLocation>
        <location evidence="1">Membrane</location>
        <topology evidence="1">Multi-pass membrane protein</topology>
    </subcellularLocation>
</comment>
<accession>A0A9J6GCD8</accession>